<comment type="pathway">
    <text evidence="2 14">Porphyrin-containing compound metabolism; heme O biosynthesis; heme O from protoheme: step 1/1.</text>
</comment>
<evidence type="ECO:0000256" key="9">
    <source>
        <dbReference type="ARBA" id="ARBA00023136"/>
    </source>
</evidence>
<sequence>MSETLLLRQVPSLWRRYLVLCKPKVVSLILFTAVVGMLLSTPGMIPVDRFIMGSLGIALAAASGAAINHWFDQRIDAVMERTQGRPLPQGEIAPWQALTFAIGLGLASMLLLTLWVNTLTAVLSLLSIIGYAVIYTVYLKRRTPHNIVLGGIAGAAPPVLGWVAITGEVSTEAFLLFLIIFTWTPPHFWALAIRRRAEYARAGLPMLPVTHGVAFTKLNILIYTLMLLAVTLLPFAIKMSGLLYLAAALVLGGGFIVQAWSLYRSPGDELAMKTFGYSIFYLSALFAALLLDHYLQVLLSVPST</sequence>
<dbReference type="GO" id="GO:0005886">
    <property type="term" value="C:plasma membrane"/>
    <property type="evidence" value="ECO:0007669"/>
    <property type="project" value="UniProtKB-SubCell"/>
</dbReference>
<evidence type="ECO:0000256" key="13">
    <source>
        <dbReference type="ARBA" id="ARBA00047690"/>
    </source>
</evidence>
<comment type="function">
    <text evidence="14">Converts heme B (protoheme IX) to heme O by substitution of the vinyl group on carbon 2 of heme B porphyrin ring with a hydroxyethyl farnesyl side group.</text>
</comment>
<dbReference type="CDD" id="cd13957">
    <property type="entry name" value="PT_UbiA_Cox10"/>
    <property type="match status" value="1"/>
</dbReference>
<reference evidence="15 16" key="1">
    <citation type="submission" date="2018-08" db="EMBL/GenBank/DDBJ databases">
        <authorList>
            <person name="Khan S.A."/>
        </authorList>
    </citation>
    <scope>NUCLEOTIDE SEQUENCE [LARGE SCALE GENOMIC DNA]</scope>
    <source>
        <strain evidence="15 16">GTF-13</strain>
    </source>
</reference>
<feature type="transmembrane region" description="Helical" evidence="14">
    <location>
        <begin position="121"/>
        <end position="139"/>
    </location>
</feature>
<accession>A0A3P3VIR6</accession>
<comment type="catalytic activity">
    <reaction evidence="13 14">
        <text>heme b + (2E,6E)-farnesyl diphosphate + H2O = Fe(II)-heme o + diphosphate</text>
        <dbReference type="Rhea" id="RHEA:28070"/>
        <dbReference type="ChEBI" id="CHEBI:15377"/>
        <dbReference type="ChEBI" id="CHEBI:33019"/>
        <dbReference type="ChEBI" id="CHEBI:60344"/>
        <dbReference type="ChEBI" id="CHEBI:60530"/>
        <dbReference type="ChEBI" id="CHEBI:175763"/>
        <dbReference type="EC" id="2.5.1.141"/>
    </reaction>
</comment>
<keyword evidence="9 14" id="KW-0472">Membrane</keyword>
<evidence type="ECO:0000256" key="14">
    <source>
        <dbReference type="HAMAP-Rule" id="MF_00154"/>
    </source>
</evidence>
<feature type="transmembrane region" description="Helical" evidence="14">
    <location>
        <begin position="25"/>
        <end position="45"/>
    </location>
</feature>
<feature type="transmembrane region" description="Helical" evidence="14">
    <location>
        <begin position="92"/>
        <end position="115"/>
    </location>
</feature>
<dbReference type="NCBIfam" id="TIGR01473">
    <property type="entry name" value="cyoE_ctaB"/>
    <property type="match status" value="1"/>
</dbReference>
<feature type="transmembrane region" description="Helical" evidence="14">
    <location>
        <begin position="146"/>
        <end position="167"/>
    </location>
</feature>
<dbReference type="InterPro" id="IPR030470">
    <property type="entry name" value="UbiA_prenylTrfase_CS"/>
</dbReference>
<dbReference type="NCBIfam" id="NF003349">
    <property type="entry name" value="PRK04375.1-2"/>
    <property type="match status" value="1"/>
</dbReference>
<dbReference type="HAMAP" id="MF_00154">
    <property type="entry name" value="CyoE_CtaB"/>
    <property type="match status" value="1"/>
</dbReference>
<evidence type="ECO:0000256" key="10">
    <source>
        <dbReference type="ARBA" id="ARBA00030253"/>
    </source>
</evidence>
<dbReference type="RefSeq" id="WP_125016413.1">
    <property type="nucleotide sequence ID" value="NZ_QWEZ01000002.1"/>
</dbReference>
<dbReference type="AlphaFoldDB" id="A0A3P3VIR6"/>
<dbReference type="GO" id="GO:0008495">
    <property type="term" value="F:protoheme IX farnesyltransferase activity"/>
    <property type="evidence" value="ECO:0007669"/>
    <property type="project" value="UniProtKB-UniRule"/>
</dbReference>
<feature type="transmembrane region" description="Helical" evidence="14">
    <location>
        <begin position="51"/>
        <end position="71"/>
    </location>
</feature>
<evidence type="ECO:0000256" key="1">
    <source>
        <dbReference type="ARBA" id="ARBA00004651"/>
    </source>
</evidence>
<dbReference type="EMBL" id="QWEZ01000002">
    <property type="protein sequence ID" value="RRJ82562.1"/>
    <property type="molecule type" value="Genomic_DNA"/>
</dbReference>
<evidence type="ECO:0000256" key="11">
    <source>
        <dbReference type="ARBA" id="ARBA00040810"/>
    </source>
</evidence>
<comment type="miscellaneous">
    <text evidence="14">Carbon 2 of the heme B porphyrin ring is defined according to the Fischer nomenclature.</text>
</comment>
<evidence type="ECO:0000256" key="12">
    <source>
        <dbReference type="ARBA" id="ARBA00042475"/>
    </source>
</evidence>
<dbReference type="FunFam" id="1.10.357.140:FF:000001">
    <property type="entry name" value="Protoheme IX farnesyltransferase"/>
    <property type="match status" value="1"/>
</dbReference>
<keyword evidence="4 14" id="KW-1003">Cell membrane</keyword>
<reference evidence="15 16" key="2">
    <citation type="submission" date="2018-12" db="EMBL/GenBank/DDBJ databases">
        <title>Simiduia agarivorans gen. nov., sp. nov., a marine, agarolytic bacterium isolated from shallow coastal water from Keelung, Taiwan.</title>
        <authorList>
            <person name="Shieh W.Y."/>
        </authorList>
    </citation>
    <scope>NUCLEOTIDE SEQUENCE [LARGE SCALE GENOMIC DNA]</scope>
    <source>
        <strain evidence="15 16">GTF-13</strain>
    </source>
</reference>
<evidence type="ECO:0000256" key="2">
    <source>
        <dbReference type="ARBA" id="ARBA00004919"/>
    </source>
</evidence>
<comment type="subcellular location">
    <subcellularLocation>
        <location evidence="1 14">Cell membrane</location>
        <topology evidence="1 14">Multi-pass membrane protein</topology>
    </subcellularLocation>
</comment>
<feature type="transmembrane region" description="Helical" evidence="14">
    <location>
        <begin position="243"/>
        <end position="263"/>
    </location>
</feature>
<dbReference type="Proteomes" id="UP000280792">
    <property type="component" value="Unassembled WGS sequence"/>
</dbReference>
<keyword evidence="6 14" id="KW-0812">Transmembrane</keyword>
<dbReference type="Pfam" id="PF01040">
    <property type="entry name" value="UbiA"/>
    <property type="match status" value="1"/>
</dbReference>
<gene>
    <name evidence="14" type="primary">cyoE</name>
    <name evidence="15" type="ORF">D0544_11890</name>
</gene>
<evidence type="ECO:0000313" key="16">
    <source>
        <dbReference type="Proteomes" id="UP000280792"/>
    </source>
</evidence>
<organism evidence="15 16">
    <name type="scientific">Aestuariirhabdus litorea</name>
    <dbReference type="NCBI Taxonomy" id="2528527"/>
    <lineage>
        <taxon>Bacteria</taxon>
        <taxon>Pseudomonadati</taxon>
        <taxon>Pseudomonadota</taxon>
        <taxon>Gammaproteobacteria</taxon>
        <taxon>Oceanospirillales</taxon>
        <taxon>Aestuariirhabdaceae</taxon>
        <taxon>Aestuariirhabdus</taxon>
    </lineage>
</organism>
<evidence type="ECO:0000256" key="4">
    <source>
        <dbReference type="ARBA" id="ARBA00022475"/>
    </source>
</evidence>
<dbReference type="PROSITE" id="PS00943">
    <property type="entry name" value="UBIA"/>
    <property type="match status" value="1"/>
</dbReference>
<name>A0A3P3VIR6_9GAMM</name>
<dbReference type="EC" id="2.5.1.141" evidence="3 14"/>
<proteinExistence type="inferred from homology"/>
<keyword evidence="8 14" id="KW-0350">Heme biosynthesis</keyword>
<feature type="transmembrane region" description="Helical" evidence="14">
    <location>
        <begin position="173"/>
        <end position="193"/>
    </location>
</feature>
<keyword evidence="5 14" id="KW-0808">Transferase</keyword>
<evidence type="ECO:0000256" key="8">
    <source>
        <dbReference type="ARBA" id="ARBA00023133"/>
    </source>
</evidence>
<evidence type="ECO:0000313" key="15">
    <source>
        <dbReference type="EMBL" id="RRJ82562.1"/>
    </source>
</evidence>
<protein>
    <recommendedName>
        <fullName evidence="11 14">Protoheme IX farnesyltransferase</fullName>
        <ecNumber evidence="3 14">2.5.1.141</ecNumber>
    </recommendedName>
    <alternativeName>
        <fullName evidence="12 14">Heme B farnesyltransferase</fullName>
    </alternativeName>
    <alternativeName>
        <fullName evidence="10 14">Heme O synthase</fullName>
    </alternativeName>
</protein>
<keyword evidence="7 14" id="KW-1133">Transmembrane helix</keyword>
<feature type="transmembrane region" description="Helical" evidence="14">
    <location>
        <begin position="214"/>
        <end position="237"/>
    </location>
</feature>
<dbReference type="InterPro" id="IPR000537">
    <property type="entry name" value="UbiA_prenyltransferase"/>
</dbReference>
<dbReference type="Gene3D" id="1.10.357.140">
    <property type="entry name" value="UbiA prenyltransferase"/>
    <property type="match status" value="1"/>
</dbReference>
<evidence type="ECO:0000256" key="5">
    <source>
        <dbReference type="ARBA" id="ARBA00022679"/>
    </source>
</evidence>
<keyword evidence="16" id="KW-1185">Reference proteome</keyword>
<feature type="transmembrane region" description="Helical" evidence="14">
    <location>
        <begin position="275"/>
        <end position="295"/>
    </location>
</feature>
<dbReference type="InterPro" id="IPR044878">
    <property type="entry name" value="UbiA_sf"/>
</dbReference>
<evidence type="ECO:0000256" key="7">
    <source>
        <dbReference type="ARBA" id="ARBA00022989"/>
    </source>
</evidence>
<dbReference type="InterPro" id="IPR006369">
    <property type="entry name" value="Protohaem_IX_farnesylTrfase"/>
</dbReference>
<comment type="caution">
    <text evidence="15">The sequence shown here is derived from an EMBL/GenBank/DDBJ whole genome shotgun (WGS) entry which is preliminary data.</text>
</comment>
<comment type="similarity">
    <text evidence="14">Belongs to the UbiA prenyltransferase family. Protoheme IX farnesyltransferase subfamily.</text>
</comment>
<dbReference type="GO" id="GO:0048034">
    <property type="term" value="P:heme O biosynthetic process"/>
    <property type="evidence" value="ECO:0007669"/>
    <property type="project" value="UniProtKB-UniRule"/>
</dbReference>
<evidence type="ECO:0000256" key="6">
    <source>
        <dbReference type="ARBA" id="ARBA00022692"/>
    </source>
</evidence>
<dbReference type="PANTHER" id="PTHR43448">
    <property type="entry name" value="PROTOHEME IX FARNESYLTRANSFERASE, MITOCHONDRIAL"/>
    <property type="match status" value="1"/>
</dbReference>
<dbReference type="PANTHER" id="PTHR43448:SF7">
    <property type="entry name" value="4-HYDROXYBENZOATE SOLANESYLTRANSFERASE"/>
    <property type="match status" value="1"/>
</dbReference>
<evidence type="ECO:0000256" key="3">
    <source>
        <dbReference type="ARBA" id="ARBA00012292"/>
    </source>
</evidence>
<dbReference type="UniPathway" id="UPA00834">
    <property type="reaction ID" value="UER00712"/>
</dbReference>